<keyword evidence="3" id="KW-1185">Reference proteome</keyword>
<feature type="compositionally biased region" description="Basic residues" evidence="1">
    <location>
        <begin position="1"/>
        <end position="10"/>
    </location>
</feature>
<reference evidence="2" key="2">
    <citation type="submission" date="2020-09" db="EMBL/GenBank/DDBJ databases">
        <authorList>
            <person name="Sun Q."/>
            <person name="Ohkuma M."/>
        </authorList>
    </citation>
    <scope>NUCLEOTIDE SEQUENCE</scope>
    <source>
        <strain evidence="2">JCM 3091</strain>
    </source>
</reference>
<feature type="region of interest" description="Disordered" evidence="1">
    <location>
        <begin position="1"/>
        <end position="53"/>
    </location>
</feature>
<name>A0A8J3BUC3_9ACTN</name>
<protein>
    <submittedName>
        <fullName evidence="2">Uncharacterized protein</fullName>
    </submittedName>
</protein>
<evidence type="ECO:0000313" key="2">
    <source>
        <dbReference type="EMBL" id="GGK43709.1"/>
    </source>
</evidence>
<dbReference type="EMBL" id="BMQC01000027">
    <property type="protein sequence ID" value="GGK43709.1"/>
    <property type="molecule type" value="Genomic_DNA"/>
</dbReference>
<organism evidence="2 3">
    <name type="scientific">Pilimelia terevasa</name>
    <dbReference type="NCBI Taxonomy" id="53372"/>
    <lineage>
        <taxon>Bacteria</taxon>
        <taxon>Bacillati</taxon>
        <taxon>Actinomycetota</taxon>
        <taxon>Actinomycetes</taxon>
        <taxon>Micromonosporales</taxon>
        <taxon>Micromonosporaceae</taxon>
        <taxon>Pilimelia</taxon>
    </lineage>
</organism>
<accession>A0A8J3BUC3</accession>
<sequence length="199" mass="21643">MTGPHPHAHPGTRPGGGAEPVTLPATLAARPTDARRGLPVPPVNEHPDPHGGPPCVDFTTIDTATAIHLATERRCSLCGEPIGYWVGFLGTARTAELGQFADPPGHPECQRAAVRLCPHIMLRHHRRARDDRPGAGMIPPGSHGDKPQAWVLGITRDYRTMFLPEHGYAVYLPAPFRATETYTYGPDGRLNTTPVIRRR</sequence>
<dbReference type="AlphaFoldDB" id="A0A8J3BUC3"/>
<gene>
    <name evidence="2" type="ORF">GCM10010124_40600</name>
</gene>
<evidence type="ECO:0000256" key="1">
    <source>
        <dbReference type="SAM" id="MobiDB-lite"/>
    </source>
</evidence>
<reference evidence="2" key="1">
    <citation type="journal article" date="2014" name="Int. J. Syst. Evol. Microbiol.">
        <title>Complete genome sequence of Corynebacterium casei LMG S-19264T (=DSM 44701T), isolated from a smear-ripened cheese.</title>
        <authorList>
            <consortium name="US DOE Joint Genome Institute (JGI-PGF)"/>
            <person name="Walter F."/>
            <person name="Albersmeier A."/>
            <person name="Kalinowski J."/>
            <person name="Ruckert C."/>
        </authorList>
    </citation>
    <scope>NUCLEOTIDE SEQUENCE</scope>
    <source>
        <strain evidence="2">JCM 3091</strain>
    </source>
</reference>
<comment type="caution">
    <text evidence="2">The sequence shown here is derived from an EMBL/GenBank/DDBJ whole genome shotgun (WGS) entry which is preliminary data.</text>
</comment>
<dbReference type="Proteomes" id="UP000662200">
    <property type="component" value="Unassembled WGS sequence"/>
</dbReference>
<evidence type="ECO:0000313" key="3">
    <source>
        <dbReference type="Proteomes" id="UP000662200"/>
    </source>
</evidence>
<dbReference type="RefSeq" id="WP_229789960.1">
    <property type="nucleotide sequence ID" value="NZ_BMQC01000027.1"/>
</dbReference>
<proteinExistence type="predicted"/>